<dbReference type="AlphaFoldDB" id="A0A835UTJ0"/>
<evidence type="ECO:0000256" key="1">
    <source>
        <dbReference type="SAM" id="Phobius"/>
    </source>
</evidence>
<dbReference type="InterPro" id="IPR004158">
    <property type="entry name" value="DUF247_pln"/>
</dbReference>
<keyword evidence="3" id="KW-1185">Reference proteome</keyword>
<accession>A0A835UTJ0</accession>
<organism evidence="2 3">
    <name type="scientific">Vanilla planifolia</name>
    <name type="common">Vanilla</name>
    <dbReference type="NCBI Taxonomy" id="51239"/>
    <lineage>
        <taxon>Eukaryota</taxon>
        <taxon>Viridiplantae</taxon>
        <taxon>Streptophyta</taxon>
        <taxon>Embryophyta</taxon>
        <taxon>Tracheophyta</taxon>
        <taxon>Spermatophyta</taxon>
        <taxon>Magnoliopsida</taxon>
        <taxon>Liliopsida</taxon>
        <taxon>Asparagales</taxon>
        <taxon>Orchidaceae</taxon>
        <taxon>Vanilloideae</taxon>
        <taxon>Vanilleae</taxon>
        <taxon>Vanilla</taxon>
    </lineage>
</organism>
<dbReference type="PANTHER" id="PTHR31170:SF25">
    <property type="entry name" value="BNAA09G04570D PROTEIN"/>
    <property type="match status" value="1"/>
</dbReference>
<keyword evidence="1" id="KW-0472">Membrane</keyword>
<protein>
    <submittedName>
        <fullName evidence="2">Uncharacterized protein</fullName>
    </submittedName>
</protein>
<evidence type="ECO:0000313" key="2">
    <source>
        <dbReference type="EMBL" id="KAG0473423.1"/>
    </source>
</evidence>
<sequence>MDSGHAITKRSYDYHSDELQWVIQIRQSLQHEIEEEEENNLISIPAVPKPLQCGSLAAYIPQTIAIGPYHQLRAELNDMARCKLSAAKRIQQQLRGRKFQDIIDAFITTEHKIRAHYQRYINFNVETLAWIMAIDACFLLEFLQFYAFKNVNILQEVSPLISVRRSLHNGVLRDVLMLENQMPLFLLKRVMNFCCASSQEAEDMLSTMVMSFIMEVSPFKIAAETFQCIQKRSHLLEILYYFLVSPSEDPNLTDEKEGEDNSNSFNKQAQNFFNRFKQVIVTWLVRLLLKTTFSVLSNLPGFSVLRQPFEYFMQGDKPKLGDAASSIHRNIDKPPLLDEIAIPSAKELVQAGVQFFPIEDQLSAIMFDKKTGSLHLPIINIDVNTEVLLRNLVAYETAVVNGPLVLTWYTELMNGIIDDAEDAKVLRQRGVIMNRLKSDAEVSHLWNGMARSVRTTKKQFLDKVIEGINMYHNCSWRVKAGRFVSRYVLGSSQFLVLVAAILLLLLVSLQAYCLLFGCTHQVKVRRNL</sequence>
<keyword evidence="1" id="KW-1133">Transmembrane helix</keyword>
<evidence type="ECO:0000313" key="3">
    <source>
        <dbReference type="Proteomes" id="UP000636800"/>
    </source>
</evidence>
<dbReference type="Pfam" id="PF03140">
    <property type="entry name" value="DUF247"/>
    <property type="match status" value="1"/>
</dbReference>
<comment type="caution">
    <text evidence="2">The sequence shown here is derived from an EMBL/GenBank/DDBJ whole genome shotgun (WGS) entry which is preliminary data.</text>
</comment>
<feature type="transmembrane region" description="Helical" evidence="1">
    <location>
        <begin position="494"/>
        <end position="518"/>
    </location>
</feature>
<dbReference type="OrthoDB" id="785274at2759"/>
<dbReference type="EMBL" id="JADCNL010000007">
    <property type="protein sequence ID" value="KAG0473423.1"/>
    <property type="molecule type" value="Genomic_DNA"/>
</dbReference>
<dbReference type="Proteomes" id="UP000636800">
    <property type="component" value="Chromosome 7"/>
</dbReference>
<proteinExistence type="predicted"/>
<gene>
    <name evidence="2" type="ORF">HPP92_015280</name>
</gene>
<dbReference type="PANTHER" id="PTHR31170">
    <property type="entry name" value="BNAC04G53230D PROTEIN"/>
    <property type="match status" value="1"/>
</dbReference>
<reference evidence="2 3" key="1">
    <citation type="journal article" date="2020" name="Nat. Food">
        <title>A phased Vanilla planifolia genome enables genetic improvement of flavour and production.</title>
        <authorList>
            <person name="Hasing T."/>
            <person name="Tang H."/>
            <person name="Brym M."/>
            <person name="Khazi F."/>
            <person name="Huang T."/>
            <person name="Chambers A.H."/>
        </authorList>
    </citation>
    <scope>NUCLEOTIDE SEQUENCE [LARGE SCALE GENOMIC DNA]</scope>
    <source>
        <tissue evidence="2">Leaf</tissue>
    </source>
</reference>
<name>A0A835UTJ0_VANPL</name>
<keyword evidence="1" id="KW-0812">Transmembrane</keyword>